<keyword evidence="2" id="KW-1185">Reference proteome</keyword>
<organism evidence="2 3">
    <name type="scientific">Spinacia oleracea</name>
    <name type="common">Spinach</name>
    <dbReference type="NCBI Taxonomy" id="3562"/>
    <lineage>
        <taxon>Eukaryota</taxon>
        <taxon>Viridiplantae</taxon>
        <taxon>Streptophyta</taxon>
        <taxon>Embryophyta</taxon>
        <taxon>Tracheophyta</taxon>
        <taxon>Spermatophyta</taxon>
        <taxon>Magnoliopsida</taxon>
        <taxon>eudicotyledons</taxon>
        <taxon>Gunneridae</taxon>
        <taxon>Pentapetalae</taxon>
        <taxon>Caryophyllales</taxon>
        <taxon>Chenopodiaceae</taxon>
        <taxon>Chenopodioideae</taxon>
        <taxon>Anserineae</taxon>
        <taxon>Spinacia</taxon>
    </lineage>
</organism>
<sequence>MTDGKTSSGGSSFHPALSVSNIRNHVSIVLEMENVQYGTWAELFKIHARSHKVLHHIIPPPPGKEKPAPKTDDEIEVWSTLDATVLQWIYSTISTDLLNTILEPEATAMEAWTRLRDIFQDHQTSRAVLLEQEFTHTRLEDFPNGAAYCQRLKSLADQLKNVGAPVPNSRLVLQLVSGLSEAFKGIGTQIRHAKPLPTFSEARSSLLLEERELAAQATHGGGAAMLVAADPPPPADNNRHNRNNGNRNNCNNGRRGNAGGRTNGGGKSGHGGSGSGGRNNGGSGSGGGKSGNGGQQGQATSQGSWQWQWVPSCTPPPCPYPTHMWARPLSHSTGPRNQSSVLGPHPQQAYTATASPMGSYIPTYTPTDIEAAMHTMSMNPPDPNWYMDTGATSHMTSTSGLPDGDGSNEM</sequence>
<evidence type="ECO:0000313" key="3">
    <source>
        <dbReference type="RefSeq" id="XP_056693621.1"/>
    </source>
</evidence>
<dbReference type="PANTHER" id="PTHR47481:SF10">
    <property type="entry name" value="COPIA-LIKE POLYPROTEIN_RETROTRANSPOSON"/>
    <property type="match status" value="1"/>
</dbReference>
<feature type="region of interest" description="Disordered" evidence="1">
    <location>
        <begin position="389"/>
        <end position="410"/>
    </location>
</feature>
<dbReference type="RefSeq" id="XP_056693621.1">
    <property type="nucleotide sequence ID" value="XM_056837643.1"/>
</dbReference>
<feature type="compositionally biased region" description="Polar residues" evidence="1">
    <location>
        <begin position="390"/>
        <end position="400"/>
    </location>
</feature>
<feature type="region of interest" description="Disordered" evidence="1">
    <location>
        <begin position="224"/>
        <end position="310"/>
    </location>
</feature>
<feature type="compositionally biased region" description="Gly residues" evidence="1">
    <location>
        <begin position="256"/>
        <end position="296"/>
    </location>
</feature>
<name>A0ABM3RDD5_SPIOL</name>
<evidence type="ECO:0000313" key="2">
    <source>
        <dbReference type="Proteomes" id="UP000813463"/>
    </source>
</evidence>
<feature type="compositionally biased region" description="Low complexity" evidence="1">
    <location>
        <begin position="243"/>
        <end position="255"/>
    </location>
</feature>
<reference evidence="3" key="2">
    <citation type="submission" date="2025-08" db="UniProtKB">
        <authorList>
            <consortium name="RefSeq"/>
        </authorList>
    </citation>
    <scope>IDENTIFICATION</scope>
    <source>
        <tissue evidence="3">Leaf</tissue>
    </source>
</reference>
<dbReference type="Pfam" id="PF14223">
    <property type="entry name" value="Retrotran_gag_2"/>
    <property type="match status" value="1"/>
</dbReference>
<accession>A0ABM3RDD5</accession>
<dbReference type="Proteomes" id="UP000813463">
    <property type="component" value="Chromosome 2"/>
</dbReference>
<feature type="compositionally biased region" description="Low complexity" evidence="1">
    <location>
        <begin position="297"/>
        <end position="310"/>
    </location>
</feature>
<proteinExistence type="predicted"/>
<evidence type="ECO:0000256" key="1">
    <source>
        <dbReference type="SAM" id="MobiDB-lite"/>
    </source>
</evidence>
<dbReference type="GeneID" id="130468074"/>
<reference evidence="2" key="1">
    <citation type="journal article" date="2021" name="Nat. Commun.">
        <title>Genomic analyses provide insights into spinach domestication and the genetic basis of agronomic traits.</title>
        <authorList>
            <person name="Cai X."/>
            <person name="Sun X."/>
            <person name="Xu C."/>
            <person name="Sun H."/>
            <person name="Wang X."/>
            <person name="Ge C."/>
            <person name="Zhang Z."/>
            <person name="Wang Q."/>
            <person name="Fei Z."/>
            <person name="Jiao C."/>
            <person name="Wang Q."/>
        </authorList>
    </citation>
    <scope>NUCLEOTIDE SEQUENCE [LARGE SCALE GENOMIC DNA]</scope>
    <source>
        <strain evidence="2">cv. Varoflay</strain>
    </source>
</reference>
<protein>
    <submittedName>
        <fullName evidence="3">Uncharacterized protein isoform X1</fullName>
    </submittedName>
</protein>
<dbReference type="PANTHER" id="PTHR47481">
    <property type="match status" value="1"/>
</dbReference>
<gene>
    <name evidence="3" type="primary">LOC130468074</name>
</gene>